<evidence type="ECO:0000256" key="1">
    <source>
        <dbReference type="SAM" id="MobiDB-lite"/>
    </source>
</evidence>
<keyword evidence="3" id="KW-1185">Reference proteome</keyword>
<feature type="region of interest" description="Disordered" evidence="1">
    <location>
        <begin position="45"/>
        <end position="72"/>
    </location>
</feature>
<dbReference type="AlphaFoldDB" id="Q0RCZ2"/>
<dbReference type="EMBL" id="CT573213">
    <property type="protein sequence ID" value="CAJ64682.1"/>
    <property type="molecule type" value="Genomic_DNA"/>
</dbReference>
<name>Q0RCZ2_FRAAA</name>
<dbReference type="Proteomes" id="UP000000657">
    <property type="component" value="Chromosome"/>
</dbReference>
<dbReference type="HOGENOM" id="CLU_2716555_0_0_11"/>
<sequence>MSPRLSRSRRRLVTCAPRVAIYGAGAHGLRVAGAARLTASGFSVDTAQRRPGASRCPSQPQHPRMIYPLPNP</sequence>
<proteinExistence type="predicted"/>
<reference evidence="2 3" key="1">
    <citation type="journal article" date="2007" name="Genome Res.">
        <title>Genome characteristics of facultatively symbiotic Frankia sp. strains reflect host range and host plant biogeography.</title>
        <authorList>
            <person name="Normand P."/>
            <person name="Lapierre P."/>
            <person name="Tisa L.S."/>
            <person name="Gogarten J.P."/>
            <person name="Alloisio N."/>
            <person name="Bagnarol E."/>
            <person name="Bassi C.A."/>
            <person name="Berry A.M."/>
            <person name="Bickhart D.M."/>
            <person name="Choisne N."/>
            <person name="Couloux A."/>
            <person name="Cournoyer B."/>
            <person name="Cruveiller S."/>
            <person name="Daubin V."/>
            <person name="Demange N."/>
            <person name="Francino M.P."/>
            <person name="Goltsman E."/>
            <person name="Huang Y."/>
            <person name="Kopp O.R."/>
            <person name="Labarre L."/>
            <person name="Lapidus A."/>
            <person name="Lavire C."/>
            <person name="Marechal J."/>
            <person name="Martinez M."/>
            <person name="Mastronunzio J.E."/>
            <person name="Mullin B.C."/>
            <person name="Niemann J."/>
            <person name="Pujic P."/>
            <person name="Rawnsley T."/>
            <person name="Rouy Z."/>
            <person name="Schenowitz C."/>
            <person name="Sellstedt A."/>
            <person name="Tavares F."/>
            <person name="Tomkins J.P."/>
            <person name="Vallenet D."/>
            <person name="Valverde C."/>
            <person name="Wall L.G."/>
            <person name="Wang Y."/>
            <person name="Medigue C."/>
            <person name="Benson D.R."/>
        </authorList>
    </citation>
    <scope>NUCLEOTIDE SEQUENCE [LARGE SCALE GENOMIC DNA]</scope>
    <source>
        <strain evidence="3">DSM 45986 / CECT 9034 / ACN14a</strain>
    </source>
</reference>
<evidence type="ECO:0000313" key="3">
    <source>
        <dbReference type="Proteomes" id="UP000000657"/>
    </source>
</evidence>
<protein>
    <submittedName>
        <fullName evidence="2">Uncharacterized protein</fullName>
    </submittedName>
</protein>
<evidence type="ECO:0000313" key="2">
    <source>
        <dbReference type="EMBL" id="CAJ64682.1"/>
    </source>
</evidence>
<gene>
    <name evidence="2" type="ordered locus">FRAAL6058</name>
</gene>
<organism evidence="2 3">
    <name type="scientific">Frankia alni (strain DSM 45986 / CECT 9034 / ACN14a)</name>
    <dbReference type="NCBI Taxonomy" id="326424"/>
    <lineage>
        <taxon>Bacteria</taxon>
        <taxon>Bacillati</taxon>
        <taxon>Actinomycetota</taxon>
        <taxon>Actinomycetes</taxon>
        <taxon>Frankiales</taxon>
        <taxon>Frankiaceae</taxon>
        <taxon>Frankia</taxon>
    </lineage>
</organism>
<dbReference type="KEGG" id="fal:FRAAL6058"/>
<accession>Q0RCZ2</accession>
<dbReference type="STRING" id="326424.FRAAL6058"/>